<feature type="transmembrane region" description="Helical" evidence="1">
    <location>
        <begin position="107"/>
        <end position="124"/>
    </location>
</feature>
<dbReference type="PANTHER" id="PTHR38446">
    <property type="entry name" value="BLL0914 PROTEIN"/>
    <property type="match status" value="1"/>
</dbReference>
<name>Q5H1W7_XANOR</name>
<dbReference type="EMBL" id="AE013598">
    <property type="protein sequence ID" value="AAW75054.1"/>
    <property type="molecule type" value="Genomic_DNA"/>
</dbReference>
<dbReference type="KEGG" id="xoo:XOO1800"/>
<dbReference type="PANTHER" id="PTHR38446:SF1">
    <property type="entry name" value="BLL0914 PROTEIN"/>
    <property type="match status" value="1"/>
</dbReference>
<accession>Q5H1W7</accession>
<keyword evidence="1" id="KW-0812">Transmembrane</keyword>
<organism evidence="2 3">
    <name type="scientific">Xanthomonas oryzae pv. oryzae (strain KACC10331 / KXO85)</name>
    <dbReference type="NCBI Taxonomy" id="291331"/>
    <lineage>
        <taxon>Bacteria</taxon>
        <taxon>Pseudomonadati</taxon>
        <taxon>Pseudomonadota</taxon>
        <taxon>Gammaproteobacteria</taxon>
        <taxon>Lysobacterales</taxon>
        <taxon>Lysobacteraceae</taxon>
        <taxon>Xanthomonas</taxon>
    </lineage>
</organism>
<dbReference type="HOGENOM" id="CLU_129819_0_1_6"/>
<evidence type="ECO:0000313" key="2">
    <source>
        <dbReference type="EMBL" id="AAW75054.1"/>
    </source>
</evidence>
<dbReference type="STRING" id="291331.XOO1800"/>
<keyword evidence="3" id="KW-1185">Reference proteome</keyword>
<evidence type="ECO:0000256" key="1">
    <source>
        <dbReference type="SAM" id="Phobius"/>
    </source>
</evidence>
<dbReference type="Proteomes" id="UP000006735">
    <property type="component" value="Chromosome"/>
</dbReference>
<keyword evidence="1" id="KW-1133">Transmembrane helix</keyword>
<gene>
    <name evidence="2" type="ordered locus">XOO1800</name>
</gene>
<sequence length="149" mass="16350">MSARIGTIVRARRAACAQSQLCWRHHLPRRSAMSLFAIIAGLCVALLHVYILVLEMALWTHPLGLKTFRNSLEKAQATRVLAANQGLYNGFLAAGLFWGALAVRADVLSFFLGCVVVAGCYGAYSVNRRIFFVQALPALIALALLWLPH</sequence>
<feature type="transmembrane region" description="Helical" evidence="1">
    <location>
        <begin position="35"/>
        <end position="59"/>
    </location>
</feature>
<dbReference type="AlphaFoldDB" id="Q5H1W7"/>
<dbReference type="InterPro" id="IPR009732">
    <property type="entry name" value="DUF1304"/>
</dbReference>
<proteinExistence type="predicted"/>
<evidence type="ECO:0000313" key="3">
    <source>
        <dbReference type="Proteomes" id="UP000006735"/>
    </source>
</evidence>
<feature type="transmembrane region" description="Helical" evidence="1">
    <location>
        <begin position="131"/>
        <end position="148"/>
    </location>
</feature>
<protein>
    <submittedName>
        <fullName evidence="2">Predicted membrane protein</fullName>
    </submittedName>
</protein>
<reference evidence="2 3" key="1">
    <citation type="journal article" date="2005" name="Nucleic Acids Res.">
        <title>The genome sequence of Xanthomonas oryzae pathovar oryzae KACC10331, the bacterial blight pathogen of rice.</title>
        <authorList>
            <person name="Lee B.M."/>
            <person name="Park Y.J."/>
            <person name="Park D.S."/>
            <person name="Kang H.W."/>
            <person name="Kim J.G."/>
            <person name="Song E.S."/>
            <person name="Park I.C."/>
            <person name="Yoon U.H."/>
            <person name="Hahn J.H."/>
            <person name="Koo B.S."/>
            <person name="Lee G.B."/>
            <person name="Kim H."/>
            <person name="Park H.S."/>
            <person name="Yoon K.O."/>
            <person name="Kim J.H."/>
            <person name="Jung C.H."/>
            <person name="Koh N.H."/>
            <person name="Seo J.S."/>
            <person name="Go S.J."/>
        </authorList>
    </citation>
    <scope>NUCLEOTIDE SEQUENCE [LARGE SCALE GENOMIC DNA]</scope>
    <source>
        <strain evidence="3">KACC10331 / KXO85</strain>
    </source>
</reference>
<keyword evidence="1" id="KW-0472">Membrane</keyword>
<dbReference type="Pfam" id="PF06993">
    <property type="entry name" value="DUF1304"/>
    <property type="match status" value="1"/>
</dbReference>